<gene>
    <name evidence="3" type="ORF">KAJ83_15065</name>
</gene>
<feature type="domain" description="Helix-turn-helix" evidence="2">
    <location>
        <begin position="19"/>
        <end position="68"/>
    </location>
</feature>
<dbReference type="Pfam" id="PF12728">
    <property type="entry name" value="HTH_17"/>
    <property type="match status" value="1"/>
</dbReference>
<dbReference type="InterPro" id="IPR010093">
    <property type="entry name" value="SinI_DNA-bd"/>
</dbReference>
<sequence length="324" mass="36379">MRSKALLDRSKDDDLSDIFLTTKQVAALLHVQERKIYDMAASGEIPGTRAFGKWLFNREAIHHWLESHGNNAEVRRRAAPPNVLLGSHDPLLEWAIRESNSGLATFLDGSRDGVERFANAEGVIAGVHIPDAANSGAAGGTAGNADARWNGPSVTGRFENHGVALIEWAWRDRGLIMREEDRQTIREFSDIRGRRIAIRQEGAGSRILFDREMARHGVDADDCIFLKPSRSEQDAVLRVREEEADVAFGLRCVARQFALPFIPVTKERFDLLIWHREWFEPPAQRLIAFARTVEFKERAKRLTGYEIGGFGTVHFNGNAGLLDE</sequence>
<dbReference type="NCBIfam" id="TIGR01764">
    <property type="entry name" value="excise"/>
    <property type="match status" value="1"/>
</dbReference>
<dbReference type="SUPFAM" id="SSF46955">
    <property type="entry name" value="Putative DNA-binding domain"/>
    <property type="match status" value="1"/>
</dbReference>
<dbReference type="InterPro" id="IPR041657">
    <property type="entry name" value="HTH_17"/>
</dbReference>
<evidence type="ECO:0000259" key="2">
    <source>
        <dbReference type="Pfam" id="PF12728"/>
    </source>
</evidence>
<accession>A0A8J7S1W1</accession>
<evidence type="ECO:0000313" key="4">
    <source>
        <dbReference type="Proteomes" id="UP000672602"/>
    </source>
</evidence>
<proteinExistence type="predicted"/>
<comment type="caution">
    <text evidence="3">The sequence shown here is derived from an EMBL/GenBank/DDBJ whole genome shotgun (WGS) entry which is preliminary data.</text>
</comment>
<feature type="domain" description="PBP" evidence="1">
    <location>
        <begin position="99"/>
        <end position="290"/>
    </location>
</feature>
<dbReference type="RefSeq" id="WP_210682923.1">
    <property type="nucleotide sequence ID" value="NZ_JAGMWN010000007.1"/>
</dbReference>
<dbReference type="SUPFAM" id="SSF53850">
    <property type="entry name" value="Periplasmic binding protein-like II"/>
    <property type="match status" value="1"/>
</dbReference>
<organism evidence="3 4">
    <name type="scientific">Marivibrio halodurans</name>
    <dbReference type="NCBI Taxonomy" id="2039722"/>
    <lineage>
        <taxon>Bacteria</taxon>
        <taxon>Pseudomonadati</taxon>
        <taxon>Pseudomonadota</taxon>
        <taxon>Alphaproteobacteria</taxon>
        <taxon>Rhodospirillales</taxon>
        <taxon>Rhodospirillaceae</taxon>
        <taxon>Marivibrio</taxon>
    </lineage>
</organism>
<reference evidence="3" key="1">
    <citation type="submission" date="2021-04" db="EMBL/GenBank/DDBJ databases">
        <authorList>
            <person name="Zhang D.-C."/>
        </authorList>
    </citation>
    <scope>NUCLEOTIDE SEQUENCE</scope>
    <source>
        <strain evidence="3">CGMCC 1.15697</strain>
    </source>
</reference>
<keyword evidence="4" id="KW-1185">Reference proteome</keyword>
<evidence type="ECO:0000313" key="3">
    <source>
        <dbReference type="EMBL" id="MBP5858340.1"/>
    </source>
</evidence>
<dbReference type="InterPro" id="IPR024370">
    <property type="entry name" value="PBP_domain"/>
</dbReference>
<dbReference type="Gene3D" id="3.40.190.10">
    <property type="entry name" value="Periplasmic binding protein-like II"/>
    <property type="match status" value="1"/>
</dbReference>
<dbReference type="GO" id="GO:0003677">
    <property type="term" value="F:DNA binding"/>
    <property type="evidence" value="ECO:0007669"/>
    <property type="project" value="InterPro"/>
</dbReference>
<dbReference type="Pfam" id="PF12727">
    <property type="entry name" value="PBP_like"/>
    <property type="match status" value="1"/>
</dbReference>
<dbReference type="Proteomes" id="UP000672602">
    <property type="component" value="Unassembled WGS sequence"/>
</dbReference>
<dbReference type="PANTHER" id="PTHR38431">
    <property type="entry name" value="BLL2305 PROTEIN"/>
    <property type="match status" value="1"/>
</dbReference>
<dbReference type="PANTHER" id="PTHR38431:SF1">
    <property type="entry name" value="BLL2305 PROTEIN"/>
    <property type="match status" value="1"/>
</dbReference>
<protein>
    <submittedName>
        <fullName evidence="3">Helix-turn-helix transcriptional regulator</fullName>
    </submittedName>
</protein>
<dbReference type="AlphaFoldDB" id="A0A8J7S1W1"/>
<dbReference type="InterPro" id="IPR009061">
    <property type="entry name" value="DNA-bd_dom_put_sf"/>
</dbReference>
<name>A0A8J7S1W1_9PROT</name>
<dbReference type="EMBL" id="JAGMWN010000007">
    <property type="protein sequence ID" value="MBP5858340.1"/>
    <property type="molecule type" value="Genomic_DNA"/>
</dbReference>
<evidence type="ECO:0000259" key="1">
    <source>
        <dbReference type="Pfam" id="PF12727"/>
    </source>
</evidence>